<evidence type="ECO:0000313" key="2">
    <source>
        <dbReference type="WBParaSite" id="JU765_v2.g18746.t1"/>
    </source>
</evidence>
<organism evidence="1 2">
    <name type="scientific">Panagrolaimus sp. JU765</name>
    <dbReference type="NCBI Taxonomy" id="591449"/>
    <lineage>
        <taxon>Eukaryota</taxon>
        <taxon>Metazoa</taxon>
        <taxon>Ecdysozoa</taxon>
        <taxon>Nematoda</taxon>
        <taxon>Chromadorea</taxon>
        <taxon>Rhabditida</taxon>
        <taxon>Tylenchina</taxon>
        <taxon>Panagrolaimomorpha</taxon>
        <taxon>Panagrolaimoidea</taxon>
        <taxon>Panagrolaimidae</taxon>
        <taxon>Panagrolaimus</taxon>
    </lineage>
</organism>
<proteinExistence type="predicted"/>
<protein>
    <submittedName>
        <fullName evidence="2">Midasin</fullName>
    </submittedName>
</protein>
<sequence length="185" mass="21285">MASELAENLRQIMEPSIANRLQGDYRTGKRLNMRRLVSYIASDYRKNRIWLRRTKKQQRNFQIMIAIDDSGSMGDNRMDEITCQSVCLIEKAFRQLEIGQLAICKFGQKVQMLREFTNATDAQDTLIASLLANLNYTTFENGVPKLTPYISVFPFPFYALVRTVSTLPGTLAEAIRQWVEMAMND</sequence>
<reference evidence="2" key="1">
    <citation type="submission" date="2022-11" db="UniProtKB">
        <authorList>
            <consortium name="WormBaseParasite"/>
        </authorList>
    </citation>
    <scope>IDENTIFICATION</scope>
</reference>
<dbReference type="WBParaSite" id="JU765_v2.g18746.t1">
    <property type="protein sequence ID" value="JU765_v2.g18746.t1"/>
    <property type="gene ID" value="JU765_v2.g18746"/>
</dbReference>
<accession>A0AC34QRE3</accession>
<name>A0AC34QRE3_9BILA</name>
<evidence type="ECO:0000313" key="1">
    <source>
        <dbReference type="Proteomes" id="UP000887576"/>
    </source>
</evidence>
<dbReference type="Proteomes" id="UP000887576">
    <property type="component" value="Unplaced"/>
</dbReference>